<organism evidence="1 2">
    <name type="scientific">Meristemomyces frigidus</name>
    <dbReference type="NCBI Taxonomy" id="1508187"/>
    <lineage>
        <taxon>Eukaryota</taxon>
        <taxon>Fungi</taxon>
        <taxon>Dikarya</taxon>
        <taxon>Ascomycota</taxon>
        <taxon>Pezizomycotina</taxon>
        <taxon>Dothideomycetes</taxon>
        <taxon>Dothideomycetidae</taxon>
        <taxon>Mycosphaerellales</taxon>
        <taxon>Teratosphaeriaceae</taxon>
        <taxon>Meristemomyces</taxon>
    </lineage>
</organism>
<protein>
    <submittedName>
        <fullName evidence="1">Uncharacterized protein</fullName>
    </submittedName>
</protein>
<accession>A0AAN7TFJ7</accession>
<name>A0AAN7TFJ7_9PEZI</name>
<evidence type="ECO:0000313" key="1">
    <source>
        <dbReference type="EMBL" id="KAK5114271.1"/>
    </source>
</evidence>
<reference evidence="1" key="1">
    <citation type="submission" date="2023-08" db="EMBL/GenBank/DDBJ databases">
        <title>Black Yeasts Isolated from many extreme environments.</title>
        <authorList>
            <person name="Coleine C."/>
            <person name="Stajich J.E."/>
            <person name="Selbmann L."/>
        </authorList>
    </citation>
    <scope>NUCLEOTIDE SEQUENCE</scope>
    <source>
        <strain evidence="1">CCFEE 5401</strain>
    </source>
</reference>
<dbReference type="AlphaFoldDB" id="A0AAN7TFJ7"/>
<dbReference type="EMBL" id="JAVRRL010000018">
    <property type="protein sequence ID" value="KAK5114271.1"/>
    <property type="molecule type" value="Genomic_DNA"/>
</dbReference>
<evidence type="ECO:0000313" key="2">
    <source>
        <dbReference type="Proteomes" id="UP001310890"/>
    </source>
</evidence>
<comment type="caution">
    <text evidence="1">The sequence shown here is derived from an EMBL/GenBank/DDBJ whole genome shotgun (WGS) entry which is preliminary data.</text>
</comment>
<gene>
    <name evidence="1" type="ORF">LTR62_002522</name>
</gene>
<dbReference type="Proteomes" id="UP001310890">
    <property type="component" value="Unassembled WGS sequence"/>
</dbReference>
<sequence length="115" mass="11708">MPPVMLVVTSEKEARLEAVVGYELAGMMAGAVVLDFGAVDDAEAEDDELVSAGAELVAEAMEDEEEELDVTAAGLLEVVGAAEDEEAELDVTAAGLLEEAEALLLATDGTVGAAL</sequence>
<proteinExistence type="predicted"/>